<keyword evidence="4" id="KW-0418">Kinase</keyword>
<keyword evidence="2" id="KW-0472">Membrane</keyword>
<dbReference type="InterPro" id="IPR001206">
    <property type="entry name" value="Diacylglycerol_kinase_cat_dom"/>
</dbReference>
<protein>
    <submittedName>
        <fullName evidence="4">Diacylglycerol kinase</fullName>
    </submittedName>
</protein>
<dbReference type="GO" id="GO:0016301">
    <property type="term" value="F:kinase activity"/>
    <property type="evidence" value="ECO:0007669"/>
    <property type="project" value="UniProtKB-KW"/>
</dbReference>
<dbReference type="SUPFAM" id="SSF111331">
    <property type="entry name" value="NAD kinase/diacylglycerol kinase-like"/>
    <property type="match status" value="1"/>
</dbReference>
<evidence type="ECO:0000256" key="1">
    <source>
        <dbReference type="SAM" id="MobiDB-lite"/>
    </source>
</evidence>
<keyword evidence="4" id="KW-0808">Transferase</keyword>
<dbReference type="Proteomes" id="UP000619536">
    <property type="component" value="Unassembled WGS sequence"/>
</dbReference>
<keyword evidence="2" id="KW-1133">Transmembrane helix</keyword>
<dbReference type="SMART" id="SM00046">
    <property type="entry name" value="DAGKc"/>
    <property type="match status" value="1"/>
</dbReference>
<name>A0A8J3AHN0_9BIFI</name>
<dbReference type="GO" id="GO:0008929">
    <property type="term" value="F:methylglyoxal synthase activity"/>
    <property type="evidence" value="ECO:0007669"/>
    <property type="project" value="InterPro"/>
</dbReference>
<dbReference type="PROSITE" id="PS50146">
    <property type="entry name" value="DAGK"/>
    <property type="match status" value="1"/>
</dbReference>
<evidence type="ECO:0000259" key="3">
    <source>
        <dbReference type="PROSITE" id="PS50146"/>
    </source>
</evidence>
<feature type="region of interest" description="Disordered" evidence="1">
    <location>
        <begin position="360"/>
        <end position="413"/>
    </location>
</feature>
<dbReference type="GO" id="GO:0005829">
    <property type="term" value="C:cytosol"/>
    <property type="evidence" value="ECO:0007669"/>
    <property type="project" value="TreeGrafter"/>
</dbReference>
<keyword evidence="5" id="KW-1185">Reference proteome</keyword>
<sequence>MNIIPIALAIIIIAIAAIALVVWLLGAKRRKLAQELQQRHHAPFTYAFILNPSKPTAADTRAHIEQFFSHHTVGRAVFYETQLDKDGKACAQEALEAGADAVIAVGGDGTVRTAASAVAGTERPFGIIPIGTGNLFARNMGIPIGDIEAALLVATSHGSRRVDMGRMRLLDSEEPQRGHAFLIIAGIGFDADMIDSTDPDLKRSISWLAYFASGVKHLFSPKYHGDLEITSADGSKHTSTNITFRTLMAGNCGQIPGFSLMPDAAFDDGILNFEIIDTTGGIIGWANLFGDVLTQTITHKSGQNPLSTNSSVDQIQGVRAEITLQEPALAQVDGDILGKTSRIEFTIEPKALWVRVPAATTDTQPNNPQQVTDQLEQSQEKSPASAATAASTDEIAQPAPDNSDAQKAYTRDV</sequence>
<gene>
    <name evidence="4" type="ORF">GCM10007377_08920</name>
</gene>
<reference evidence="4" key="2">
    <citation type="submission" date="2020-09" db="EMBL/GenBank/DDBJ databases">
        <authorList>
            <person name="Sun Q."/>
            <person name="Sedlacek I."/>
        </authorList>
    </citation>
    <scope>NUCLEOTIDE SEQUENCE</scope>
    <source>
        <strain evidence="4">CCM 8606</strain>
    </source>
</reference>
<dbReference type="InterPro" id="IPR017438">
    <property type="entry name" value="ATP-NAD_kinase_N"/>
</dbReference>
<dbReference type="Pfam" id="PF00781">
    <property type="entry name" value="DAGK_cat"/>
    <property type="match status" value="1"/>
</dbReference>
<dbReference type="EMBL" id="BMDH01000002">
    <property type="protein sequence ID" value="GGI14035.1"/>
    <property type="molecule type" value="Genomic_DNA"/>
</dbReference>
<dbReference type="PANTHER" id="PTHR30492:SF0">
    <property type="entry name" value="METHYLGLYOXAL SYNTHASE"/>
    <property type="match status" value="1"/>
</dbReference>
<organism evidence="4 5">
    <name type="scientific">Galliscardovia ingluviei</name>
    <dbReference type="NCBI Taxonomy" id="1769422"/>
    <lineage>
        <taxon>Bacteria</taxon>
        <taxon>Bacillati</taxon>
        <taxon>Actinomycetota</taxon>
        <taxon>Actinomycetes</taxon>
        <taxon>Bifidobacteriales</taxon>
        <taxon>Bifidobacteriaceae</taxon>
        <taxon>Galliscardovia</taxon>
    </lineage>
</organism>
<feature type="domain" description="DAGKc" evidence="3">
    <location>
        <begin position="81"/>
        <end position="172"/>
    </location>
</feature>
<evidence type="ECO:0000313" key="4">
    <source>
        <dbReference type="EMBL" id="GGI14035.1"/>
    </source>
</evidence>
<dbReference type="Gene3D" id="2.60.200.40">
    <property type="match status" value="1"/>
</dbReference>
<comment type="caution">
    <text evidence="4">The sequence shown here is derived from an EMBL/GenBank/DDBJ whole genome shotgun (WGS) entry which is preliminary data.</text>
</comment>
<proteinExistence type="predicted"/>
<evidence type="ECO:0000313" key="5">
    <source>
        <dbReference type="Proteomes" id="UP000619536"/>
    </source>
</evidence>
<dbReference type="PANTHER" id="PTHR30492">
    <property type="entry name" value="METHYLGLYOXAL SYNTHASE"/>
    <property type="match status" value="1"/>
</dbReference>
<dbReference type="Gene3D" id="3.40.50.10330">
    <property type="entry name" value="Probable inorganic polyphosphate/atp-NAD kinase, domain 1"/>
    <property type="match status" value="1"/>
</dbReference>
<dbReference type="RefSeq" id="WP_188355330.1">
    <property type="nucleotide sequence ID" value="NZ_BMDH01000002.1"/>
</dbReference>
<dbReference type="AlphaFoldDB" id="A0A8J3AHN0"/>
<keyword evidence="2" id="KW-0812">Transmembrane</keyword>
<reference evidence="4" key="1">
    <citation type="journal article" date="2014" name="Int. J. Syst. Evol. Microbiol.">
        <title>Complete genome sequence of Corynebacterium casei LMG S-19264T (=DSM 44701T), isolated from a smear-ripened cheese.</title>
        <authorList>
            <consortium name="US DOE Joint Genome Institute (JGI-PGF)"/>
            <person name="Walter F."/>
            <person name="Albersmeier A."/>
            <person name="Kalinowski J."/>
            <person name="Ruckert C."/>
        </authorList>
    </citation>
    <scope>NUCLEOTIDE SEQUENCE</scope>
    <source>
        <strain evidence="4">CCM 8606</strain>
    </source>
</reference>
<evidence type="ECO:0000256" key="2">
    <source>
        <dbReference type="SAM" id="Phobius"/>
    </source>
</evidence>
<dbReference type="InterPro" id="IPR016064">
    <property type="entry name" value="NAD/diacylglycerol_kinase_sf"/>
</dbReference>
<dbReference type="GO" id="GO:0019242">
    <property type="term" value="P:methylglyoxal biosynthetic process"/>
    <property type="evidence" value="ECO:0007669"/>
    <property type="project" value="InterPro"/>
</dbReference>
<feature type="transmembrane region" description="Helical" evidence="2">
    <location>
        <begin position="6"/>
        <end position="26"/>
    </location>
</feature>
<feature type="compositionally biased region" description="Polar residues" evidence="1">
    <location>
        <begin position="360"/>
        <end position="382"/>
    </location>
</feature>
<accession>A0A8J3AHN0</accession>
<dbReference type="InterPro" id="IPR004363">
    <property type="entry name" value="Methylgl_synth"/>
</dbReference>